<proteinExistence type="predicted"/>
<dbReference type="AlphaFoldDB" id="A0A3M7RCA9"/>
<gene>
    <name evidence="2" type="ORF">BpHYR1_011891</name>
</gene>
<organism evidence="2 3">
    <name type="scientific">Brachionus plicatilis</name>
    <name type="common">Marine rotifer</name>
    <name type="synonym">Brachionus muelleri</name>
    <dbReference type="NCBI Taxonomy" id="10195"/>
    <lineage>
        <taxon>Eukaryota</taxon>
        <taxon>Metazoa</taxon>
        <taxon>Spiralia</taxon>
        <taxon>Gnathifera</taxon>
        <taxon>Rotifera</taxon>
        <taxon>Eurotatoria</taxon>
        <taxon>Monogononta</taxon>
        <taxon>Pseudotrocha</taxon>
        <taxon>Ploima</taxon>
        <taxon>Brachionidae</taxon>
        <taxon>Brachionus</taxon>
    </lineage>
</organism>
<sequence>MNETIDAMLKENNENWNGPFHFLTPQNIKVDVYLFKTNNKLRKVLEELLVINEAEKTDLERLKIETIDLFKSENKSKSEIKDLVEKILFKEFLNKMYDKIIKNEELNLIHPGLGQLLVEQSKSTLIIKEVCDQYQQEINYHMDKYSEQLKNHKIRFLINAWVDEKMEAEKERYTNLNPYEIHIRSIEKCKEQNLAQSAYFLEREVEFFKQKRDKLEREYKKIKNPSKVFTFKRFIWFPKNYKVKNIGTNKSPKYILEKSIGYTNSSSYLFWRWMNFLMRTGINFLNFIFLFGLVIPFSSPVSFRALFSIKPFYPGKDVNPRTGTLIQSSTKVNSYFSRLRALWNHIQVSRSKFESTPDKGLIGKGLQRIFNVFWNYIIKGLFGTLGLSLINPILCLSCSIGSLALCISTPLWYQILTLKNRIITNSTSLPRLARFFRVFIWDFFICGLLQPVAALSTSLVLCPIASSARNAKIPSCDTFIARRVEGPGIALDYFVQAKPEQILAALEVALEIKIINSYLKNIYGILEQPKNDFKKLFDQLFKKYSLELNSSLEPYSSVSENVSKNVKKYEKEANKRLSHLNKIIKNHQSSKIRLSEKDLKIVVLEAAKIIKKHYLDSILNFMNKKPHALFVENNLRDDDWKGLAEIELETLFGKGFLCPLEETDYYFSLSIDHLNLAKYTDMLASSEIRDDLEKVNIKYTPKSEILTIDNQFNYINHFYGSIYNKSHHFENSSEILWSKFKN</sequence>
<keyword evidence="3" id="KW-1185">Reference proteome</keyword>
<dbReference type="InterPro" id="IPR057435">
    <property type="entry name" value="Lips"/>
</dbReference>
<dbReference type="STRING" id="10195.A0A3M7RCA9"/>
<protein>
    <submittedName>
        <fullName evidence="2">Uncharacterized protein</fullName>
    </submittedName>
</protein>
<comment type="caution">
    <text evidence="2">The sequence shown here is derived from an EMBL/GenBank/DDBJ whole genome shotgun (WGS) entry which is preliminary data.</text>
</comment>
<dbReference type="OrthoDB" id="10003277at2759"/>
<evidence type="ECO:0000256" key="1">
    <source>
        <dbReference type="SAM" id="Phobius"/>
    </source>
</evidence>
<dbReference type="Pfam" id="PF25228">
    <property type="entry name" value="Lips"/>
    <property type="match status" value="2"/>
</dbReference>
<keyword evidence="1" id="KW-0472">Membrane</keyword>
<feature type="transmembrane region" description="Helical" evidence="1">
    <location>
        <begin position="373"/>
        <end position="394"/>
    </location>
</feature>
<evidence type="ECO:0000313" key="3">
    <source>
        <dbReference type="Proteomes" id="UP000276133"/>
    </source>
</evidence>
<dbReference type="EMBL" id="REGN01003720">
    <property type="protein sequence ID" value="RNA21147.1"/>
    <property type="molecule type" value="Genomic_DNA"/>
</dbReference>
<dbReference type="Proteomes" id="UP000276133">
    <property type="component" value="Unassembled WGS sequence"/>
</dbReference>
<dbReference type="PANTHER" id="PTHR37686">
    <property type="entry name" value="LD36006P"/>
    <property type="match status" value="1"/>
</dbReference>
<keyword evidence="1" id="KW-1133">Transmembrane helix</keyword>
<dbReference type="PANTHER" id="PTHR37686:SF1">
    <property type="entry name" value="LD36006P"/>
    <property type="match status" value="1"/>
</dbReference>
<feature type="transmembrane region" description="Helical" evidence="1">
    <location>
        <begin position="400"/>
        <end position="418"/>
    </location>
</feature>
<feature type="transmembrane region" description="Helical" evidence="1">
    <location>
        <begin position="439"/>
        <end position="461"/>
    </location>
</feature>
<accession>A0A3M7RCA9</accession>
<reference evidence="2 3" key="1">
    <citation type="journal article" date="2018" name="Sci. Rep.">
        <title>Genomic signatures of local adaptation to the degree of environmental predictability in rotifers.</title>
        <authorList>
            <person name="Franch-Gras L."/>
            <person name="Hahn C."/>
            <person name="Garcia-Roger E.M."/>
            <person name="Carmona M.J."/>
            <person name="Serra M."/>
            <person name="Gomez A."/>
        </authorList>
    </citation>
    <scope>NUCLEOTIDE SEQUENCE [LARGE SCALE GENOMIC DNA]</scope>
    <source>
        <strain evidence="2">HYR1</strain>
    </source>
</reference>
<evidence type="ECO:0000313" key="2">
    <source>
        <dbReference type="EMBL" id="RNA21147.1"/>
    </source>
</evidence>
<feature type="transmembrane region" description="Helical" evidence="1">
    <location>
        <begin position="284"/>
        <end position="307"/>
    </location>
</feature>
<name>A0A3M7RCA9_BRAPC</name>
<keyword evidence="1" id="KW-0812">Transmembrane</keyword>